<evidence type="ECO:0000256" key="1">
    <source>
        <dbReference type="SAM" id="MobiDB-lite"/>
    </source>
</evidence>
<accession>A0A976M5W6</accession>
<feature type="compositionally biased region" description="Low complexity" evidence="1">
    <location>
        <begin position="98"/>
        <end position="107"/>
    </location>
</feature>
<feature type="compositionally biased region" description="Low complexity" evidence="1">
    <location>
        <begin position="342"/>
        <end position="359"/>
    </location>
</feature>
<feature type="region of interest" description="Disordered" evidence="1">
    <location>
        <begin position="81"/>
        <end position="146"/>
    </location>
</feature>
<gene>
    <name evidence="2" type="ORF">MACJ_002267</name>
</gene>
<feature type="region of interest" description="Disordered" evidence="1">
    <location>
        <begin position="159"/>
        <end position="237"/>
    </location>
</feature>
<feature type="compositionally biased region" description="Basic and acidic residues" evidence="1">
    <location>
        <begin position="210"/>
        <end position="237"/>
    </location>
</feature>
<protein>
    <submittedName>
        <fullName evidence="2">Uncharacterized protein</fullName>
    </submittedName>
</protein>
<dbReference type="Proteomes" id="UP000244803">
    <property type="component" value="Chromosome 3"/>
</dbReference>
<proteinExistence type="predicted"/>
<feature type="compositionally biased region" description="Low complexity" evidence="1">
    <location>
        <begin position="161"/>
        <end position="174"/>
    </location>
</feature>
<evidence type="ECO:0000313" key="3">
    <source>
        <dbReference type="Proteomes" id="UP000244803"/>
    </source>
</evidence>
<dbReference type="AlphaFoldDB" id="A0A976M5W6"/>
<evidence type="ECO:0000313" key="2">
    <source>
        <dbReference type="EMBL" id="UKJ89021.1"/>
    </source>
</evidence>
<feature type="compositionally biased region" description="Polar residues" evidence="1">
    <location>
        <begin position="181"/>
        <end position="196"/>
    </location>
</feature>
<feature type="region of interest" description="Disordered" evidence="1">
    <location>
        <begin position="339"/>
        <end position="362"/>
    </location>
</feature>
<dbReference type="OrthoDB" id="361662at2759"/>
<feature type="compositionally biased region" description="Basic and acidic residues" evidence="1">
    <location>
        <begin position="132"/>
        <end position="146"/>
    </location>
</feature>
<reference evidence="2" key="1">
    <citation type="submission" date="2022-07" db="EMBL/GenBank/DDBJ databases">
        <title>Evaluation of T. orientalis genome assembly methods using nanopore sequencing and analysis of variation between genomes.</title>
        <authorList>
            <person name="Yam J."/>
            <person name="Micallef M.L."/>
            <person name="Liu M."/>
            <person name="Djordjevic S.P."/>
            <person name="Bogema D.R."/>
            <person name="Jenkins C."/>
        </authorList>
    </citation>
    <scope>NUCLEOTIDE SEQUENCE</scope>
    <source>
        <strain evidence="2">Fish Creek</strain>
    </source>
</reference>
<sequence length="417" mass="47358">MSRSDFKKESRTKKEELKYPCSPRSQKWISNLLPVLESYNYNYMDVIKLVKGCDYNADKIQIEVERIMQMKLGHEQGEWELVKPNTKSEKNPSKTQLSGSSSFSNSSKFKQKTYNKDDRPKRPMKVSPNARMETKPEKPESEDEKKELFTSWASLLKRDPMSTSSNLSSSNMTSKLGATLPPTTSQSTGVPSSITQPVDKLSSLAGKASLNEKPRLVEQPKAPEQRPQERPERPKERPAVVMPKEFDFNESRFTFGCLEEELWTKPWPEWRPFQKPRSNRMAERSQNEVFPNYYDRKAFYFDDSKKFDRFHVSNSGSSLQPPVNNNANMAPVNTNSTMGPVSGNSNNLSSGNLGSSSSNMGPNTLGAGNMSGKDGVYFTYPYSNDRLQNPPGLVSYYTPQPFYPFGNNNNVTSMWQN</sequence>
<feature type="compositionally biased region" description="Basic and acidic residues" evidence="1">
    <location>
        <begin position="81"/>
        <end position="92"/>
    </location>
</feature>
<organism evidence="2 3">
    <name type="scientific">Theileria orientalis</name>
    <dbReference type="NCBI Taxonomy" id="68886"/>
    <lineage>
        <taxon>Eukaryota</taxon>
        <taxon>Sar</taxon>
        <taxon>Alveolata</taxon>
        <taxon>Apicomplexa</taxon>
        <taxon>Aconoidasida</taxon>
        <taxon>Piroplasmida</taxon>
        <taxon>Theileriidae</taxon>
        <taxon>Theileria</taxon>
    </lineage>
</organism>
<dbReference type="EMBL" id="CP056066">
    <property type="protein sequence ID" value="UKJ89021.1"/>
    <property type="molecule type" value="Genomic_DNA"/>
</dbReference>
<name>A0A976M5W6_THEOR</name>